<evidence type="ECO:0000313" key="1">
    <source>
        <dbReference type="EMBL" id="KAK3379088.1"/>
    </source>
</evidence>
<gene>
    <name evidence="1" type="ORF">B0T24DRAFT_503486</name>
</gene>
<protein>
    <recommendedName>
        <fullName evidence="3">FAR1 domain-containing protein</fullName>
    </recommendedName>
</protein>
<sequence length="80" mass="9021">GFGVLKLRSNNYTKDFGPTRIDLACTRNKVQPSEAHLRQTSTKKADCTFRATAKALSINQRRWTLIIDDPVHNHEAAPDN</sequence>
<dbReference type="Proteomes" id="UP001287356">
    <property type="component" value="Unassembled WGS sequence"/>
</dbReference>
<evidence type="ECO:0008006" key="3">
    <source>
        <dbReference type="Google" id="ProtNLM"/>
    </source>
</evidence>
<proteinExistence type="predicted"/>
<name>A0AAE0KLS5_9PEZI</name>
<reference evidence="1" key="1">
    <citation type="journal article" date="2023" name="Mol. Phylogenet. Evol.">
        <title>Genome-scale phylogeny and comparative genomics of the fungal order Sordariales.</title>
        <authorList>
            <person name="Hensen N."/>
            <person name="Bonometti L."/>
            <person name="Westerberg I."/>
            <person name="Brannstrom I.O."/>
            <person name="Guillou S."/>
            <person name="Cros-Aarteil S."/>
            <person name="Calhoun S."/>
            <person name="Haridas S."/>
            <person name="Kuo A."/>
            <person name="Mondo S."/>
            <person name="Pangilinan J."/>
            <person name="Riley R."/>
            <person name="LaButti K."/>
            <person name="Andreopoulos B."/>
            <person name="Lipzen A."/>
            <person name="Chen C."/>
            <person name="Yan M."/>
            <person name="Daum C."/>
            <person name="Ng V."/>
            <person name="Clum A."/>
            <person name="Steindorff A."/>
            <person name="Ohm R.A."/>
            <person name="Martin F."/>
            <person name="Silar P."/>
            <person name="Natvig D.O."/>
            <person name="Lalanne C."/>
            <person name="Gautier V."/>
            <person name="Ament-Velasquez S.L."/>
            <person name="Kruys A."/>
            <person name="Hutchinson M.I."/>
            <person name="Powell A.J."/>
            <person name="Barry K."/>
            <person name="Miller A.N."/>
            <person name="Grigoriev I.V."/>
            <person name="Debuchy R."/>
            <person name="Gladieux P."/>
            <person name="Hiltunen Thoren M."/>
            <person name="Johannesson H."/>
        </authorList>
    </citation>
    <scope>NUCLEOTIDE SEQUENCE</scope>
    <source>
        <strain evidence="1">CBS 958.72</strain>
    </source>
</reference>
<feature type="non-terminal residue" evidence="1">
    <location>
        <position position="1"/>
    </location>
</feature>
<reference evidence="1" key="2">
    <citation type="submission" date="2023-06" db="EMBL/GenBank/DDBJ databases">
        <authorList>
            <consortium name="Lawrence Berkeley National Laboratory"/>
            <person name="Haridas S."/>
            <person name="Hensen N."/>
            <person name="Bonometti L."/>
            <person name="Westerberg I."/>
            <person name="Brannstrom I.O."/>
            <person name="Guillou S."/>
            <person name="Cros-Aarteil S."/>
            <person name="Calhoun S."/>
            <person name="Kuo A."/>
            <person name="Mondo S."/>
            <person name="Pangilinan J."/>
            <person name="Riley R."/>
            <person name="Labutti K."/>
            <person name="Andreopoulos B."/>
            <person name="Lipzen A."/>
            <person name="Chen C."/>
            <person name="Yanf M."/>
            <person name="Daum C."/>
            <person name="Ng V."/>
            <person name="Clum A."/>
            <person name="Steindorff A."/>
            <person name="Ohm R."/>
            <person name="Martin F."/>
            <person name="Silar P."/>
            <person name="Natvig D."/>
            <person name="Lalanne C."/>
            <person name="Gautier V."/>
            <person name="Ament-Velasquez S.L."/>
            <person name="Kruys A."/>
            <person name="Hutchinson M.I."/>
            <person name="Powell A.J."/>
            <person name="Barry K."/>
            <person name="Miller A.N."/>
            <person name="Grigoriev I.V."/>
            <person name="Debuchy R."/>
            <person name="Gladieux P."/>
            <person name="Thoren M.H."/>
            <person name="Johannesson H."/>
        </authorList>
    </citation>
    <scope>NUCLEOTIDE SEQUENCE</scope>
    <source>
        <strain evidence="1">CBS 958.72</strain>
    </source>
</reference>
<dbReference type="EMBL" id="JAULSN010000002">
    <property type="protein sequence ID" value="KAK3379088.1"/>
    <property type="molecule type" value="Genomic_DNA"/>
</dbReference>
<evidence type="ECO:0000313" key="2">
    <source>
        <dbReference type="Proteomes" id="UP001287356"/>
    </source>
</evidence>
<feature type="non-terminal residue" evidence="1">
    <location>
        <position position="80"/>
    </location>
</feature>
<accession>A0AAE0KLS5</accession>
<organism evidence="1 2">
    <name type="scientific">Lasiosphaeria ovina</name>
    <dbReference type="NCBI Taxonomy" id="92902"/>
    <lineage>
        <taxon>Eukaryota</taxon>
        <taxon>Fungi</taxon>
        <taxon>Dikarya</taxon>
        <taxon>Ascomycota</taxon>
        <taxon>Pezizomycotina</taxon>
        <taxon>Sordariomycetes</taxon>
        <taxon>Sordariomycetidae</taxon>
        <taxon>Sordariales</taxon>
        <taxon>Lasiosphaeriaceae</taxon>
        <taxon>Lasiosphaeria</taxon>
    </lineage>
</organism>
<dbReference type="AlphaFoldDB" id="A0AAE0KLS5"/>
<keyword evidence="2" id="KW-1185">Reference proteome</keyword>
<comment type="caution">
    <text evidence="1">The sequence shown here is derived from an EMBL/GenBank/DDBJ whole genome shotgun (WGS) entry which is preliminary data.</text>
</comment>